<keyword evidence="3" id="KW-1185">Reference proteome</keyword>
<proteinExistence type="predicted"/>
<sequence>MSVTVDRSDKTLASSLANEEGGPIWTHPLPFQHHCAALTYAKTTVGEVHELLSHFCGGYRVHWVGHLSHHFACAILQERVGESTEQGLSRGEWGRALSRDLAEESGGKHKAGTEPRRVGESTEQGLSRGVWGRALSRDLAEESGGKHKAGTEPRRVGESTEQGLSRREWGKAQSRD</sequence>
<reference evidence="2" key="1">
    <citation type="thesis" date="2021" institute="BYU ScholarsArchive" country="Provo, UT, USA">
        <title>Applications of and Algorithms for Genome Assembly and Genomic Analyses with an Emphasis on Marine Teleosts.</title>
        <authorList>
            <person name="Pickett B.D."/>
        </authorList>
    </citation>
    <scope>NUCLEOTIDE SEQUENCE</scope>
    <source>
        <strain evidence="2">HI-2016</strain>
    </source>
</reference>
<feature type="compositionally biased region" description="Basic and acidic residues" evidence="1">
    <location>
        <begin position="135"/>
        <end position="176"/>
    </location>
</feature>
<organism evidence="2 3">
    <name type="scientific">Albula glossodonta</name>
    <name type="common">roundjaw bonefish</name>
    <dbReference type="NCBI Taxonomy" id="121402"/>
    <lineage>
        <taxon>Eukaryota</taxon>
        <taxon>Metazoa</taxon>
        <taxon>Chordata</taxon>
        <taxon>Craniata</taxon>
        <taxon>Vertebrata</taxon>
        <taxon>Euteleostomi</taxon>
        <taxon>Actinopterygii</taxon>
        <taxon>Neopterygii</taxon>
        <taxon>Teleostei</taxon>
        <taxon>Albuliformes</taxon>
        <taxon>Albulidae</taxon>
        <taxon>Albula</taxon>
    </lineage>
</organism>
<feature type="region of interest" description="Disordered" evidence="1">
    <location>
        <begin position="84"/>
        <end position="176"/>
    </location>
</feature>
<evidence type="ECO:0000313" key="3">
    <source>
        <dbReference type="Proteomes" id="UP000824540"/>
    </source>
</evidence>
<accession>A0A8T2N920</accession>
<dbReference type="AlphaFoldDB" id="A0A8T2N920"/>
<feature type="compositionally biased region" description="Basic and acidic residues" evidence="1">
    <location>
        <begin position="97"/>
        <end position="120"/>
    </location>
</feature>
<evidence type="ECO:0000313" key="2">
    <source>
        <dbReference type="EMBL" id="KAG9335890.1"/>
    </source>
</evidence>
<name>A0A8T2N920_9TELE</name>
<protein>
    <submittedName>
        <fullName evidence="2">Uncharacterized protein</fullName>
    </submittedName>
</protein>
<evidence type="ECO:0000256" key="1">
    <source>
        <dbReference type="SAM" id="MobiDB-lite"/>
    </source>
</evidence>
<dbReference type="Proteomes" id="UP000824540">
    <property type="component" value="Unassembled WGS sequence"/>
</dbReference>
<comment type="caution">
    <text evidence="2">The sequence shown here is derived from an EMBL/GenBank/DDBJ whole genome shotgun (WGS) entry which is preliminary data.</text>
</comment>
<dbReference type="EMBL" id="JAFBMS010000107">
    <property type="protein sequence ID" value="KAG9335890.1"/>
    <property type="molecule type" value="Genomic_DNA"/>
</dbReference>
<gene>
    <name evidence="2" type="ORF">JZ751_003547</name>
</gene>